<dbReference type="GO" id="GO:0005576">
    <property type="term" value="C:extracellular region"/>
    <property type="evidence" value="ECO:0007669"/>
    <property type="project" value="TreeGrafter"/>
</dbReference>
<keyword evidence="12" id="KW-1185">Reference proteome</keyword>
<reference evidence="11" key="1">
    <citation type="submission" date="2022-07" db="EMBL/GenBank/DDBJ databases">
        <authorList>
            <person name="Macas J."/>
            <person name="Novak P."/>
            <person name="Neumann P."/>
        </authorList>
    </citation>
    <scope>NUCLEOTIDE SEQUENCE</scope>
</reference>
<dbReference type="SUPFAM" id="SSF55895">
    <property type="entry name" value="Ribonuclease Rh-like"/>
    <property type="match status" value="1"/>
</dbReference>
<dbReference type="FunFam" id="3.90.730.10:FF:000003">
    <property type="entry name" value="Ribonuclease 3"/>
    <property type="match status" value="1"/>
</dbReference>
<evidence type="ECO:0000256" key="2">
    <source>
        <dbReference type="ARBA" id="ARBA00022722"/>
    </source>
</evidence>
<dbReference type="InterPro" id="IPR018188">
    <property type="entry name" value="RNase_T2_His_AS_1"/>
</dbReference>
<comment type="caution">
    <text evidence="11">The sequence shown here is derived from an EMBL/GenBank/DDBJ whole genome shotgun (WGS) entry which is preliminary data.</text>
</comment>
<proteinExistence type="inferred from homology"/>
<keyword evidence="3" id="KW-0255">Endonuclease</keyword>
<evidence type="ECO:0000256" key="6">
    <source>
        <dbReference type="ARBA" id="ARBA00023157"/>
    </source>
</evidence>
<evidence type="ECO:0000313" key="11">
    <source>
        <dbReference type="EMBL" id="CAH9077252.1"/>
    </source>
</evidence>
<feature type="active site" evidence="8">
    <location>
        <position position="120"/>
    </location>
</feature>
<dbReference type="GO" id="GO:0003723">
    <property type="term" value="F:RNA binding"/>
    <property type="evidence" value="ECO:0007669"/>
    <property type="project" value="InterPro"/>
</dbReference>
<evidence type="ECO:0000256" key="9">
    <source>
        <dbReference type="RuleBase" id="RU004328"/>
    </source>
</evidence>
<dbReference type="Pfam" id="PF00445">
    <property type="entry name" value="Ribonuclease_T2"/>
    <property type="match status" value="1"/>
</dbReference>
<evidence type="ECO:0000256" key="7">
    <source>
        <dbReference type="ARBA" id="ARBA00023239"/>
    </source>
</evidence>
<feature type="chain" id="PRO_5044009832" evidence="10">
    <location>
        <begin position="28"/>
        <end position="231"/>
    </location>
</feature>
<evidence type="ECO:0000313" key="12">
    <source>
        <dbReference type="Proteomes" id="UP001152523"/>
    </source>
</evidence>
<feature type="active site" evidence="8">
    <location>
        <position position="124"/>
    </location>
</feature>
<dbReference type="PANTHER" id="PTHR11240">
    <property type="entry name" value="RIBONUCLEASE T2"/>
    <property type="match status" value="1"/>
</dbReference>
<keyword evidence="4" id="KW-0378">Hydrolase</keyword>
<dbReference type="CDD" id="cd01061">
    <property type="entry name" value="RNase_T2_euk"/>
    <property type="match status" value="1"/>
</dbReference>
<dbReference type="GO" id="GO:0033897">
    <property type="term" value="F:ribonuclease T2 activity"/>
    <property type="evidence" value="ECO:0007669"/>
    <property type="project" value="InterPro"/>
</dbReference>
<organism evidence="11 12">
    <name type="scientific">Cuscuta epithymum</name>
    <dbReference type="NCBI Taxonomy" id="186058"/>
    <lineage>
        <taxon>Eukaryota</taxon>
        <taxon>Viridiplantae</taxon>
        <taxon>Streptophyta</taxon>
        <taxon>Embryophyta</taxon>
        <taxon>Tracheophyta</taxon>
        <taxon>Spermatophyta</taxon>
        <taxon>Magnoliopsida</taxon>
        <taxon>eudicotyledons</taxon>
        <taxon>Gunneridae</taxon>
        <taxon>Pentapetalae</taxon>
        <taxon>asterids</taxon>
        <taxon>lamiids</taxon>
        <taxon>Solanales</taxon>
        <taxon>Convolvulaceae</taxon>
        <taxon>Cuscuteae</taxon>
        <taxon>Cuscuta</taxon>
        <taxon>Cuscuta subgen. Cuscuta</taxon>
    </lineage>
</organism>
<dbReference type="InterPro" id="IPR033697">
    <property type="entry name" value="Ribonuclease_T2_eukaryotic"/>
</dbReference>
<keyword evidence="10" id="KW-0732">Signal</keyword>
<evidence type="ECO:0000256" key="5">
    <source>
        <dbReference type="ARBA" id="ARBA00023016"/>
    </source>
</evidence>
<dbReference type="PANTHER" id="PTHR11240:SF75">
    <property type="entry name" value="RIBONUCLEASE 3"/>
    <property type="match status" value="1"/>
</dbReference>
<dbReference type="PROSITE" id="PS00531">
    <property type="entry name" value="RNASE_T2_2"/>
    <property type="match status" value="1"/>
</dbReference>
<keyword evidence="6" id="KW-1015">Disulfide bond</keyword>
<accession>A0AAV0CK55</accession>
<dbReference type="InterPro" id="IPR033130">
    <property type="entry name" value="RNase_T2_His_AS_2"/>
</dbReference>
<sequence length="231" mass="25696">MNSPTSMILIELLMIIHCFSFLSIINAQQPYDFFYFVQQWPGSYCDTKQSCCYPTTGKPKSDFGIHGLWPNRNDGSYPSNCNSSNHYDESKISDLISRMHEEWPTLSCPSNNGSAFWSHEWAKHGTCSQSVLNQRSYFESALKLKSQIGLLQLLQKAGIQPDGRTYSLGDIDQAALDGFGHEVGIECNTDANGESQLYQVLICVDSSASKVIECPGLPNGHCTSPIKFPSF</sequence>
<dbReference type="EMBL" id="CAMAPF010000031">
    <property type="protein sequence ID" value="CAH9077252.1"/>
    <property type="molecule type" value="Genomic_DNA"/>
</dbReference>
<evidence type="ECO:0000256" key="1">
    <source>
        <dbReference type="ARBA" id="ARBA00007469"/>
    </source>
</evidence>
<evidence type="ECO:0000256" key="4">
    <source>
        <dbReference type="ARBA" id="ARBA00022801"/>
    </source>
</evidence>
<dbReference type="PROSITE" id="PS00530">
    <property type="entry name" value="RNASE_T2_1"/>
    <property type="match status" value="1"/>
</dbReference>
<name>A0AAV0CK55_9ASTE</name>
<gene>
    <name evidence="11" type="ORF">CEPIT_LOCUS6115</name>
</gene>
<dbReference type="Proteomes" id="UP001152523">
    <property type="component" value="Unassembled WGS sequence"/>
</dbReference>
<evidence type="ECO:0000256" key="3">
    <source>
        <dbReference type="ARBA" id="ARBA00022759"/>
    </source>
</evidence>
<evidence type="ECO:0000256" key="10">
    <source>
        <dbReference type="SAM" id="SignalP"/>
    </source>
</evidence>
<dbReference type="InterPro" id="IPR036430">
    <property type="entry name" value="RNase_T2-like_sf"/>
</dbReference>
<comment type="similarity">
    <text evidence="1 9">Belongs to the RNase T2 family.</text>
</comment>
<feature type="signal peptide" evidence="10">
    <location>
        <begin position="1"/>
        <end position="27"/>
    </location>
</feature>
<keyword evidence="5" id="KW-0346">Stress response</keyword>
<dbReference type="Gene3D" id="3.90.730.10">
    <property type="entry name" value="Ribonuclease T2-like"/>
    <property type="match status" value="1"/>
</dbReference>
<dbReference type="AlphaFoldDB" id="A0AAV0CK55"/>
<evidence type="ECO:0000256" key="8">
    <source>
        <dbReference type="PIRSR" id="PIRSR633697-1"/>
    </source>
</evidence>
<feature type="active site" evidence="8">
    <location>
        <position position="66"/>
    </location>
</feature>
<keyword evidence="2" id="KW-0540">Nuclease</keyword>
<dbReference type="InterPro" id="IPR001568">
    <property type="entry name" value="RNase_T2-like"/>
</dbReference>
<keyword evidence="7" id="KW-0456">Lyase</keyword>
<dbReference type="GO" id="GO:0016787">
    <property type="term" value="F:hydrolase activity"/>
    <property type="evidence" value="ECO:0007669"/>
    <property type="project" value="UniProtKB-KW"/>
</dbReference>
<protein>
    <submittedName>
        <fullName evidence="11">Uncharacterized protein</fullName>
    </submittedName>
</protein>
<dbReference type="GO" id="GO:0006401">
    <property type="term" value="P:RNA catabolic process"/>
    <property type="evidence" value="ECO:0007669"/>
    <property type="project" value="TreeGrafter"/>
</dbReference>